<keyword evidence="1" id="KW-1133">Transmembrane helix</keyword>
<comment type="caution">
    <text evidence="2">The sequence shown here is derived from an EMBL/GenBank/DDBJ whole genome shotgun (WGS) entry which is preliminary data.</text>
</comment>
<dbReference type="EMBL" id="BLPG01000001">
    <property type="protein sequence ID" value="GFJ93673.1"/>
    <property type="molecule type" value="Genomic_DNA"/>
</dbReference>
<reference evidence="2 3" key="2">
    <citation type="submission" date="2020-03" db="EMBL/GenBank/DDBJ databases">
        <authorList>
            <person name="Ichikawa N."/>
            <person name="Kimura A."/>
            <person name="Kitahashi Y."/>
            <person name="Uohara A."/>
        </authorList>
    </citation>
    <scope>NUCLEOTIDE SEQUENCE [LARGE SCALE GENOMIC DNA]</scope>
    <source>
        <strain evidence="2 3">NBRC 108638</strain>
    </source>
</reference>
<feature type="transmembrane region" description="Helical" evidence="1">
    <location>
        <begin position="266"/>
        <end position="285"/>
    </location>
</feature>
<feature type="transmembrane region" description="Helical" evidence="1">
    <location>
        <begin position="177"/>
        <end position="199"/>
    </location>
</feature>
<gene>
    <name evidence="2" type="ORF">Prum_073150</name>
</gene>
<name>A0A6V8L8V2_9ACTN</name>
<dbReference type="AlphaFoldDB" id="A0A6V8L8V2"/>
<keyword evidence="1" id="KW-0812">Transmembrane</keyword>
<reference evidence="2 3" key="1">
    <citation type="submission" date="2020-03" db="EMBL/GenBank/DDBJ databases">
        <title>Whole genome shotgun sequence of Phytohabitans rumicis NBRC 108638.</title>
        <authorList>
            <person name="Komaki H."/>
            <person name="Tamura T."/>
        </authorList>
    </citation>
    <scope>NUCLEOTIDE SEQUENCE [LARGE SCALE GENOMIC DNA]</scope>
    <source>
        <strain evidence="2 3">NBRC 108638</strain>
    </source>
</reference>
<feature type="transmembrane region" description="Helical" evidence="1">
    <location>
        <begin position="139"/>
        <end position="157"/>
    </location>
</feature>
<keyword evidence="3" id="KW-1185">Reference proteome</keyword>
<feature type="transmembrane region" description="Helical" evidence="1">
    <location>
        <begin position="22"/>
        <end position="39"/>
    </location>
</feature>
<dbReference type="Proteomes" id="UP000482960">
    <property type="component" value="Unassembled WGS sequence"/>
</dbReference>
<accession>A0A6V8L8V2</accession>
<feature type="transmembrane region" description="Helical" evidence="1">
    <location>
        <begin position="235"/>
        <end position="254"/>
    </location>
</feature>
<proteinExistence type="predicted"/>
<organism evidence="2 3">
    <name type="scientific">Phytohabitans rumicis</name>
    <dbReference type="NCBI Taxonomy" id="1076125"/>
    <lineage>
        <taxon>Bacteria</taxon>
        <taxon>Bacillati</taxon>
        <taxon>Actinomycetota</taxon>
        <taxon>Actinomycetes</taxon>
        <taxon>Micromonosporales</taxon>
        <taxon>Micromonosporaceae</taxon>
    </lineage>
</organism>
<dbReference type="RefSeq" id="WP_173080397.1">
    <property type="nucleotide sequence ID" value="NZ_BAABJB010000001.1"/>
</dbReference>
<feature type="transmembrane region" description="Helical" evidence="1">
    <location>
        <begin position="205"/>
        <end position="223"/>
    </location>
</feature>
<feature type="transmembrane region" description="Helical" evidence="1">
    <location>
        <begin position="94"/>
        <end position="119"/>
    </location>
</feature>
<keyword evidence="1" id="KW-0472">Membrane</keyword>
<sequence length="321" mass="35228">MTTTAAPTTAPTAVRDLFTNRWLLLFLAAWAAGTVYIFTTDRSVLPLSDQEPSGYFSGIAGGIVGMAFLFLLARRRAPLDHRNAPDFRNPGKETAGLLAWMAAVLAVGSVFDIRTHIAFVGLAPGAQAVWDQQTPATTLTWAIFNFVTLAVLPYWFFRYRLGYRPDSMLLRFDRPKVWVPFFILVGLPPILFVATPEYYSTSVTGHALTLVLFTLGSFLPIMITTQSLLTPRLSVLARSWVTGSVLSALAYGALNITEAFLAWDSPARAALSLAWFMQVAFWGLAKAVTTLRTGNAWLHIATTHTIHLAEAPAVATTFDLR</sequence>
<protein>
    <submittedName>
        <fullName evidence="2">Uncharacterized protein</fullName>
    </submittedName>
</protein>
<evidence type="ECO:0000256" key="1">
    <source>
        <dbReference type="SAM" id="Phobius"/>
    </source>
</evidence>
<feature type="transmembrane region" description="Helical" evidence="1">
    <location>
        <begin position="54"/>
        <end position="73"/>
    </location>
</feature>
<evidence type="ECO:0000313" key="2">
    <source>
        <dbReference type="EMBL" id="GFJ93673.1"/>
    </source>
</evidence>
<evidence type="ECO:0000313" key="3">
    <source>
        <dbReference type="Proteomes" id="UP000482960"/>
    </source>
</evidence>